<protein>
    <submittedName>
        <fullName evidence="2">Relaxase/mobilization nuclease domain-containing protein</fullName>
    </submittedName>
</protein>
<organism evidence="2 3">
    <name type="scientific">Lactococcus lactis</name>
    <dbReference type="NCBI Taxonomy" id="1358"/>
    <lineage>
        <taxon>Bacteria</taxon>
        <taxon>Bacillati</taxon>
        <taxon>Bacillota</taxon>
        <taxon>Bacilli</taxon>
        <taxon>Lactobacillales</taxon>
        <taxon>Streptococcaceae</taxon>
        <taxon>Lactococcus</taxon>
    </lineage>
</organism>
<dbReference type="Proteomes" id="UP000477402">
    <property type="component" value="Unassembled WGS sequence"/>
</dbReference>
<evidence type="ECO:0000259" key="1">
    <source>
        <dbReference type="Pfam" id="PF20874"/>
    </source>
</evidence>
<gene>
    <name evidence="2" type="ORF">GTP08_10675</name>
</gene>
<evidence type="ECO:0000313" key="3">
    <source>
        <dbReference type="Proteomes" id="UP000477402"/>
    </source>
</evidence>
<feature type="non-terminal residue" evidence="2">
    <location>
        <position position="1"/>
    </location>
</feature>
<sequence length="148" mass="17494">EDFKEKASALNLKVDDTKKYTTYLLEGSEQTKKIRDRSLKNDKFLKENLKERIERNTIGYSVEEVVKLWKDKESIQEKGQEKEIEMLLEHWQVTKETEKDLVVTIDTAFDNEATIKIPARCVDKLENGQYKIFIKKGDRFSYIDKRSP</sequence>
<dbReference type="Pfam" id="PF20874">
    <property type="entry name" value="Relaxase_M"/>
    <property type="match status" value="1"/>
</dbReference>
<name>A0A6M0MA25_9LACT</name>
<feature type="non-terminal residue" evidence="2">
    <location>
        <position position="148"/>
    </location>
</feature>
<accession>A0A6M0MA25</accession>
<reference evidence="2 3" key="1">
    <citation type="submission" date="2019-12" db="EMBL/GenBank/DDBJ databases">
        <title>Draft Genome Sequences of L. lactis strains MS22333, MS22334, MS22336, and MS22337, Isolated from Spontaneous Fermented Camel Milk in Ethiopia.</title>
        <authorList>
            <person name="Bragason E."/>
            <person name="Hansen E.B."/>
            <person name="Guya M.E."/>
            <person name="Berhe T."/>
        </authorList>
    </citation>
    <scope>NUCLEOTIDE SEQUENCE [LARGE SCALE GENOMIC DNA]</scope>
    <source>
        <strain evidence="2 3">MS22336</strain>
    </source>
</reference>
<evidence type="ECO:0000313" key="2">
    <source>
        <dbReference type="EMBL" id="NEX56122.1"/>
    </source>
</evidence>
<proteinExistence type="predicted"/>
<dbReference type="InterPro" id="IPR048299">
    <property type="entry name" value="LtrB_central"/>
</dbReference>
<dbReference type="AlphaFoldDB" id="A0A6M0MA25"/>
<dbReference type="EMBL" id="WWDJ01000108">
    <property type="protein sequence ID" value="NEX56122.1"/>
    <property type="molecule type" value="Genomic_DNA"/>
</dbReference>
<feature type="domain" description="Group II intron-interrupted relaxase LtrB central" evidence="1">
    <location>
        <begin position="82"/>
        <end position="147"/>
    </location>
</feature>
<comment type="caution">
    <text evidence="2">The sequence shown here is derived from an EMBL/GenBank/DDBJ whole genome shotgun (WGS) entry which is preliminary data.</text>
</comment>